<reference evidence="1" key="1">
    <citation type="submission" date="2022-02" db="EMBL/GenBank/DDBJ databases">
        <authorList>
            <person name="Henning P.M."/>
            <person name="McCubbin A.G."/>
            <person name="Shore J.S."/>
        </authorList>
    </citation>
    <scope>NUCLEOTIDE SEQUENCE</scope>
    <source>
        <strain evidence="1">F60SS</strain>
        <tissue evidence="1">Leaves</tissue>
    </source>
</reference>
<protein>
    <submittedName>
        <fullName evidence="1">Uncharacterized protein</fullName>
    </submittedName>
</protein>
<proteinExistence type="predicted"/>
<sequence>MLKKANEPINPKTPASVPQLVIQAPLGAISTEPPWYPSHHVFSRMLMLGMIK</sequence>
<accession>A0A9Q0GGI0</accession>
<reference evidence="1" key="2">
    <citation type="journal article" date="2023" name="Plants (Basel)">
        <title>Annotation of the Turnera subulata (Passifloraceae) Draft Genome Reveals the S-Locus Evolved after the Divergence of Turneroideae from Passifloroideae in a Stepwise Manner.</title>
        <authorList>
            <person name="Henning P.M."/>
            <person name="Roalson E.H."/>
            <person name="Mir W."/>
            <person name="McCubbin A.G."/>
            <person name="Shore J.S."/>
        </authorList>
    </citation>
    <scope>NUCLEOTIDE SEQUENCE</scope>
    <source>
        <strain evidence="1">F60SS</strain>
    </source>
</reference>
<organism evidence="1 2">
    <name type="scientific">Turnera subulata</name>
    <dbReference type="NCBI Taxonomy" id="218843"/>
    <lineage>
        <taxon>Eukaryota</taxon>
        <taxon>Viridiplantae</taxon>
        <taxon>Streptophyta</taxon>
        <taxon>Embryophyta</taxon>
        <taxon>Tracheophyta</taxon>
        <taxon>Spermatophyta</taxon>
        <taxon>Magnoliopsida</taxon>
        <taxon>eudicotyledons</taxon>
        <taxon>Gunneridae</taxon>
        <taxon>Pentapetalae</taxon>
        <taxon>rosids</taxon>
        <taxon>fabids</taxon>
        <taxon>Malpighiales</taxon>
        <taxon>Passifloraceae</taxon>
        <taxon>Turnera</taxon>
    </lineage>
</organism>
<dbReference type="EMBL" id="JAKUCV010001034">
    <property type="protein sequence ID" value="KAJ4847956.1"/>
    <property type="molecule type" value="Genomic_DNA"/>
</dbReference>
<name>A0A9Q0GGI0_9ROSI</name>
<evidence type="ECO:0000313" key="2">
    <source>
        <dbReference type="Proteomes" id="UP001141552"/>
    </source>
</evidence>
<gene>
    <name evidence="1" type="ORF">Tsubulata_012167</name>
</gene>
<dbReference type="Proteomes" id="UP001141552">
    <property type="component" value="Unassembled WGS sequence"/>
</dbReference>
<keyword evidence="2" id="KW-1185">Reference proteome</keyword>
<dbReference type="AlphaFoldDB" id="A0A9Q0GGI0"/>
<evidence type="ECO:0000313" key="1">
    <source>
        <dbReference type="EMBL" id="KAJ4847956.1"/>
    </source>
</evidence>
<comment type="caution">
    <text evidence="1">The sequence shown here is derived from an EMBL/GenBank/DDBJ whole genome shotgun (WGS) entry which is preliminary data.</text>
</comment>